<proteinExistence type="predicted"/>
<accession>A0ACC2MX20</accession>
<reference evidence="1 2" key="1">
    <citation type="journal article" date="2022" name="Hortic Res">
        <title>A haplotype resolved chromosomal level avocado genome allows analysis of novel avocado genes.</title>
        <authorList>
            <person name="Nath O."/>
            <person name="Fletcher S.J."/>
            <person name="Hayward A."/>
            <person name="Shaw L.M."/>
            <person name="Masouleh A.K."/>
            <person name="Furtado A."/>
            <person name="Henry R.J."/>
            <person name="Mitter N."/>
        </authorList>
    </citation>
    <scope>NUCLEOTIDE SEQUENCE [LARGE SCALE GENOMIC DNA]</scope>
    <source>
        <strain evidence="2">cv. Hass</strain>
    </source>
</reference>
<name>A0ACC2MX20_PERAE</name>
<dbReference type="Proteomes" id="UP001234297">
    <property type="component" value="Chromosome 1"/>
</dbReference>
<protein>
    <submittedName>
        <fullName evidence="1">Uncharacterized protein</fullName>
    </submittedName>
</protein>
<keyword evidence="2" id="KW-1185">Reference proteome</keyword>
<comment type="caution">
    <text evidence="1">The sequence shown here is derived from an EMBL/GenBank/DDBJ whole genome shotgun (WGS) entry which is preliminary data.</text>
</comment>
<dbReference type="EMBL" id="CM056809">
    <property type="protein sequence ID" value="KAJ8649472.1"/>
    <property type="molecule type" value="Genomic_DNA"/>
</dbReference>
<gene>
    <name evidence="1" type="ORF">MRB53_002495</name>
</gene>
<sequence length="826" mass="93162">MPQLDTRSLQILGFTANTANVSVSVPSEQKMIENLNIGQKGNSRIYRKWQNEIGGVAGPSSIDGTLVENRNPVLMGDVGVSGDRKNDKSGESRFGSERRNFAVKGETRRAAKQVAYGGCIPSMLRALKIIKDLDEALKPWEETLSNKERSIILKEQTNWERALQIFEWFNRKGCYELNVIHYNILFRILGKARRWDQVEILWGEMVSKRIAPENYTYNTLIDVYSKAGLTEGALLWLGKMYKQGLQPDEVTVGIVIQTYKKAGQVGKAEQFFKIWSSGNFGAEKHHSLYPYNALIDTYGKTGQFKEASETFDRMLSEGIVPNTVTFNTMIHICGNHGRMEEVASLMTKMEDLHCSPDTRTHNILISLHAKDNNIDEAASYFKKMKAAGLEPDMVSYRTLLYAFSLRHMVREAESMLIEMDKRGLEVDEHTQSAMTRMYIDVGMLEQSWSWFERFHVKGEMSSECYSANIDAFGERGHLLEAEKVFLYCQELMKLTVMEFNVMIKAYGVAKEYNKACELFNDMENYGISPDSCTYNTLIQILSTAELPHRATAYVREMQVAGLVDDCAPYSAVISSFAKLGELAMAEDLFKEMVFNGVQPDIVIFGILINAFAEVGSLREAMDYVKAMNCAGFAGNSVIYNSLMKLYTKVGYLQEAEETYKLLQISDDGPNVYSSNCMIDLYSERTMVGHAEEIFESLKQRGEANEFSFAMMLCMYKKIGQFEQASGIANEMNELGLLTDVLSFSNVIGLYALDGKLKEAVATFRQMIDSSVLPDDSTFRSLGVVLIKCGVSKEAVRKLELARREDIQCGLKAWMRALSSVVGRMML</sequence>
<evidence type="ECO:0000313" key="1">
    <source>
        <dbReference type="EMBL" id="KAJ8649472.1"/>
    </source>
</evidence>
<evidence type="ECO:0000313" key="2">
    <source>
        <dbReference type="Proteomes" id="UP001234297"/>
    </source>
</evidence>
<organism evidence="1 2">
    <name type="scientific">Persea americana</name>
    <name type="common">Avocado</name>
    <dbReference type="NCBI Taxonomy" id="3435"/>
    <lineage>
        <taxon>Eukaryota</taxon>
        <taxon>Viridiplantae</taxon>
        <taxon>Streptophyta</taxon>
        <taxon>Embryophyta</taxon>
        <taxon>Tracheophyta</taxon>
        <taxon>Spermatophyta</taxon>
        <taxon>Magnoliopsida</taxon>
        <taxon>Magnoliidae</taxon>
        <taxon>Laurales</taxon>
        <taxon>Lauraceae</taxon>
        <taxon>Persea</taxon>
    </lineage>
</organism>